<dbReference type="Pfam" id="PF02954">
    <property type="entry name" value="HTH_8"/>
    <property type="match status" value="1"/>
</dbReference>
<dbReference type="PROSITE" id="PS00688">
    <property type="entry name" value="SIGMA54_INTERACT_3"/>
    <property type="match status" value="1"/>
</dbReference>
<evidence type="ECO:0000256" key="2">
    <source>
        <dbReference type="ARBA" id="ARBA00022840"/>
    </source>
</evidence>
<dbReference type="RefSeq" id="WP_103921121.1">
    <property type="nucleotide sequence ID" value="NZ_FMSV02000531.1"/>
</dbReference>
<dbReference type="InterPro" id="IPR025662">
    <property type="entry name" value="Sigma_54_int_dom_ATP-bd_1"/>
</dbReference>
<evidence type="ECO:0000256" key="3">
    <source>
        <dbReference type="ARBA" id="ARBA00023015"/>
    </source>
</evidence>
<evidence type="ECO:0000256" key="1">
    <source>
        <dbReference type="ARBA" id="ARBA00022741"/>
    </source>
</evidence>
<dbReference type="InterPro" id="IPR003593">
    <property type="entry name" value="AAA+_ATPase"/>
</dbReference>
<keyword evidence="3" id="KW-0805">Transcription regulation</keyword>
<dbReference type="Gene3D" id="3.40.50.300">
    <property type="entry name" value="P-loop containing nucleotide triphosphate hydrolases"/>
    <property type="match status" value="1"/>
</dbReference>
<dbReference type="Gene3D" id="1.10.8.60">
    <property type="match status" value="1"/>
</dbReference>
<proteinExistence type="predicted"/>
<dbReference type="SMART" id="SM00382">
    <property type="entry name" value="AAA"/>
    <property type="match status" value="1"/>
</dbReference>
<dbReference type="CDD" id="cd00009">
    <property type="entry name" value="AAA"/>
    <property type="match status" value="1"/>
</dbReference>
<organism evidence="6 7">
    <name type="scientific">Candidatus Venteria ishoeyi</name>
    <dbReference type="NCBI Taxonomy" id="1899563"/>
    <lineage>
        <taxon>Bacteria</taxon>
        <taxon>Pseudomonadati</taxon>
        <taxon>Pseudomonadota</taxon>
        <taxon>Gammaproteobacteria</taxon>
        <taxon>Thiotrichales</taxon>
        <taxon>Thiotrichaceae</taxon>
        <taxon>Venteria</taxon>
    </lineage>
</organism>
<dbReference type="GO" id="GO:0005524">
    <property type="term" value="F:ATP binding"/>
    <property type="evidence" value="ECO:0007669"/>
    <property type="project" value="UniProtKB-KW"/>
</dbReference>
<dbReference type="InterPro" id="IPR002197">
    <property type="entry name" value="HTH_Fis"/>
</dbReference>
<name>A0A1H6FEN9_9GAMM</name>
<evidence type="ECO:0000313" key="6">
    <source>
        <dbReference type="EMBL" id="SEH07474.1"/>
    </source>
</evidence>
<dbReference type="Proteomes" id="UP000236724">
    <property type="component" value="Unassembled WGS sequence"/>
</dbReference>
<dbReference type="SUPFAM" id="SSF52540">
    <property type="entry name" value="P-loop containing nucleoside triphosphate hydrolases"/>
    <property type="match status" value="1"/>
</dbReference>
<dbReference type="PROSITE" id="PS50045">
    <property type="entry name" value="SIGMA54_INTERACT_4"/>
    <property type="match status" value="1"/>
</dbReference>
<evidence type="ECO:0000313" key="7">
    <source>
        <dbReference type="Proteomes" id="UP000236724"/>
    </source>
</evidence>
<dbReference type="InterPro" id="IPR027417">
    <property type="entry name" value="P-loop_NTPase"/>
</dbReference>
<dbReference type="InterPro" id="IPR009057">
    <property type="entry name" value="Homeodomain-like_sf"/>
</dbReference>
<evidence type="ECO:0000259" key="5">
    <source>
        <dbReference type="PROSITE" id="PS50045"/>
    </source>
</evidence>
<keyword evidence="2" id="KW-0067">ATP-binding</keyword>
<dbReference type="InterPro" id="IPR002078">
    <property type="entry name" value="Sigma_54_int"/>
</dbReference>
<dbReference type="AlphaFoldDB" id="A0A1H6FEN9"/>
<feature type="domain" description="Sigma-54 factor interaction" evidence="5">
    <location>
        <begin position="10"/>
        <end position="239"/>
    </location>
</feature>
<accession>A0A1H6FEN9</accession>
<dbReference type="InterPro" id="IPR025944">
    <property type="entry name" value="Sigma_54_int_dom_CS"/>
</dbReference>
<keyword evidence="1" id="KW-0547">Nucleotide-binding</keyword>
<dbReference type="FunFam" id="3.40.50.300:FF:000006">
    <property type="entry name" value="DNA-binding transcriptional regulator NtrC"/>
    <property type="match status" value="1"/>
</dbReference>
<dbReference type="Pfam" id="PF25601">
    <property type="entry name" value="AAA_lid_14"/>
    <property type="match status" value="1"/>
</dbReference>
<dbReference type="PANTHER" id="PTHR32071:SF81">
    <property type="entry name" value="PROPIONATE CATABOLISM OPERON REGULATORY PROTEIN"/>
    <property type="match status" value="1"/>
</dbReference>
<reference evidence="6 7" key="1">
    <citation type="submission" date="2016-10" db="EMBL/GenBank/DDBJ databases">
        <authorList>
            <person name="de Groot N.N."/>
        </authorList>
    </citation>
    <scope>NUCLEOTIDE SEQUENCE [LARGE SCALE GENOMIC DNA]</scope>
    <source>
        <strain evidence="6">MBHS1</strain>
    </source>
</reference>
<dbReference type="EMBL" id="FMSV02000531">
    <property type="protein sequence ID" value="SEH07474.1"/>
    <property type="molecule type" value="Genomic_DNA"/>
</dbReference>
<sequence>MTDKIFRQHLQGDSALLQQVLHAGQMVAGTDVTVLITGESGTGKERLAQAIHQASKRTHKPFIALNCAAIPENLVEAELFGYRKGAFTGALRDHPGYIERAHEGVLFLDEVGELPLATQAKLLRFLEMRTVTRLSDVQQRPVDVRIIAATNQNLSARMQQGHFRQDLFYRLHVVPLELPPLRERHGDVQVLLTHFRQFFAKHYDLPPPRYSKSCQQQLESWEWPGNVRELRNFCERMQILFSNREVQPQDLPDTMQSKISASPADFILPASGINFQALEASLLEQALANAAGNRSQAARLLGLSRDTFLYRLQKYFKA</sequence>
<keyword evidence="4" id="KW-0804">Transcription</keyword>
<protein>
    <submittedName>
        <fullName evidence="6">Acetoin dehydrogenase operon transcriptional activator AcoR</fullName>
    </submittedName>
</protein>
<dbReference type="PROSITE" id="PS00675">
    <property type="entry name" value="SIGMA54_INTERACT_1"/>
    <property type="match status" value="1"/>
</dbReference>
<keyword evidence="7" id="KW-1185">Reference proteome</keyword>
<dbReference type="Gene3D" id="1.10.10.60">
    <property type="entry name" value="Homeodomain-like"/>
    <property type="match status" value="1"/>
</dbReference>
<dbReference type="GO" id="GO:0043565">
    <property type="term" value="F:sequence-specific DNA binding"/>
    <property type="evidence" value="ECO:0007669"/>
    <property type="project" value="InterPro"/>
</dbReference>
<dbReference type="PRINTS" id="PR01590">
    <property type="entry name" value="HTHFIS"/>
</dbReference>
<dbReference type="Pfam" id="PF00158">
    <property type="entry name" value="Sigma54_activat"/>
    <property type="match status" value="1"/>
</dbReference>
<dbReference type="PANTHER" id="PTHR32071">
    <property type="entry name" value="TRANSCRIPTIONAL REGULATORY PROTEIN"/>
    <property type="match status" value="1"/>
</dbReference>
<dbReference type="GO" id="GO:0006355">
    <property type="term" value="P:regulation of DNA-templated transcription"/>
    <property type="evidence" value="ECO:0007669"/>
    <property type="project" value="InterPro"/>
</dbReference>
<dbReference type="OrthoDB" id="5297379at2"/>
<dbReference type="SUPFAM" id="SSF46689">
    <property type="entry name" value="Homeodomain-like"/>
    <property type="match status" value="1"/>
</dbReference>
<gene>
    <name evidence="6" type="primary">acoR</name>
    <name evidence="6" type="ORF">MBHS_03349</name>
</gene>
<evidence type="ECO:0000256" key="4">
    <source>
        <dbReference type="ARBA" id="ARBA00023163"/>
    </source>
</evidence>
<dbReference type="InterPro" id="IPR058031">
    <property type="entry name" value="AAA_lid_NorR"/>
</dbReference>